<evidence type="ECO:0000313" key="2">
    <source>
        <dbReference type="Proteomes" id="UP000005837"/>
    </source>
</evidence>
<proteinExistence type="predicted"/>
<dbReference type="AlphaFoldDB" id="C0DWZ8"/>
<protein>
    <submittedName>
        <fullName evidence="1">Uncharacterized protein</fullName>
    </submittedName>
</protein>
<dbReference type="Proteomes" id="UP000005837">
    <property type="component" value="Unassembled WGS sequence"/>
</dbReference>
<sequence length="55" mass="6433">MMAYLMPKYGFCQERLFAGLCFKLAGFGYNLAILAGEPPFLQPTNFWSRVHERHY</sequence>
<organism evidence="1 2">
    <name type="scientific">Eikenella corrodens ATCC 23834</name>
    <dbReference type="NCBI Taxonomy" id="546274"/>
    <lineage>
        <taxon>Bacteria</taxon>
        <taxon>Pseudomonadati</taxon>
        <taxon>Pseudomonadota</taxon>
        <taxon>Betaproteobacteria</taxon>
        <taxon>Neisseriales</taxon>
        <taxon>Neisseriaceae</taxon>
        <taxon>Eikenella</taxon>
    </lineage>
</organism>
<comment type="caution">
    <text evidence="1">The sequence shown here is derived from an EMBL/GenBank/DDBJ whole genome shotgun (WGS) entry which is preliminary data.</text>
</comment>
<gene>
    <name evidence="1" type="ORF">EIKCOROL_01901</name>
</gene>
<dbReference type="EMBL" id="ACEA01000040">
    <property type="protein sequence ID" value="EEG23451.1"/>
    <property type="molecule type" value="Genomic_DNA"/>
</dbReference>
<dbReference type="HOGENOM" id="CLU_3024947_0_0_4"/>
<reference evidence="1 2" key="1">
    <citation type="submission" date="2009-01" db="EMBL/GenBank/DDBJ databases">
        <authorList>
            <person name="Fulton L."/>
            <person name="Clifton S."/>
            <person name="Chinwalla A.T."/>
            <person name="Mitreva M."/>
            <person name="Sodergren E."/>
            <person name="Weinstock G."/>
            <person name="Clifton S."/>
            <person name="Dooling D.J."/>
            <person name="Fulton B."/>
            <person name="Minx P."/>
            <person name="Pepin K.H."/>
            <person name="Johnson M."/>
            <person name="Bhonagiri V."/>
            <person name="Nash W.E."/>
            <person name="Mardis E.R."/>
            <person name="Wilson R.K."/>
        </authorList>
    </citation>
    <scope>NUCLEOTIDE SEQUENCE [LARGE SCALE GENOMIC DNA]</scope>
    <source>
        <strain evidence="1 2">ATCC 23834</strain>
    </source>
</reference>
<name>C0DWZ8_EIKCO</name>
<evidence type="ECO:0000313" key="1">
    <source>
        <dbReference type="EMBL" id="EEG23451.1"/>
    </source>
</evidence>
<accession>C0DWZ8</accession>